<feature type="transmembrane region" description="Helical" evidence="7">
    <location>
        <begin position="881"/>
        <end position="904"/>
    </location>
</feature>
<comment type="subcellular location">
    <subcellularLocation>
        <location evidence="7">Cell inner membrane</location>
        <topology evidence="7">Multi-pass membrane protein</topology>
    </subcellularLocation>
    <subcellularLocation>
        <location evidence="1">Cell membrane</location>
        <topology evidence="1">Multi-pass membrane protein</topology>
    </subcellularLocation>
</comment>
<evidence type="ECO:0000256" key="9">
    <source>
        <dbReference type="SAM" id="SignalP"/>
    </source>
</evidence>
<keyword evidence="8" id="KW-0175">Coiled coil</keyword>
<evidence type="ECO:0000256" key="4">
    <source>
        <dbReference type="ARBA" id="ARBA00022692"/>
    </source>
</evidence>
<evidence type="ECO:0000256" key="5">
    <source>
        <dbReference type="ARBA" id="ARBA00022989"/>
    </source>
</evidence>
<dbReference type="SUPFAM" id="SSF82689">
    <property type="entry name" value="Mechanosensitive channel protein MscS (YggB), C-terminal domain"/>
    <property type="match status" value="1"/>
</dbReference>
<evidence type="ECO:0000256" key="3">
    <source>
        <dbReference type="ARBA" id="ARBA00022475"/>
    </source>
</evidence>
<protein>
    <recommendedName>
        <fullName evidence="7">Small-conductance mechanosensitive channel</fullName>
    </recommendedName>
</protein>
<feature type="coiled-coil region" evidence="8">
    <location>
        <begin position="86"/>
        <end position="113"/>
    </location>
</feature>
<evidence type="ECO:0000256" key="1">
    <source>
        <dbReference type="ARBA" id="ARBA00004651"/>
    </source>
</evidence>
<dbReference type="SUPFAM" id="SSF50182">
    <property type="entry name" value="Sm-like ribonucleoproteins"/>
    <property type="match status" value="1"/>
</dbReference>
<evidence type="ECO:0000256" key="8">
    <source>
        <dbReference type="SAM" id="Coils"/>
    </source>
</evidence>
<keyword evidence="5 7" id="KW-1133">Transmembrane helix</keyword>
<feature type="chain" id="PRO_5007388021" description="Small-conductance mechanosensitive channel" evidence="9">
    <location>
        <begin position="25"/>
        <end position="1154"/>
    </location>
</feature>
<dbReference type="Gene3D" id="1.10.287.1260">
    <property type="match status" value="1"/>
</dbReference>
<feature type="transmembrane region" description="Helical" evidence="7">
    <location>
        <begin position="639"/>
        <end position="663"/>
    </location>
</feature>
<feature type="domain" description="Mechanosensitive ion channel MscS" evidence="10">
    <location>
        <begin position="969"/>
        <end position="1035"/>
    </location>
</feature>
<comment type="caution">
    <text evidence="7">Lacks conserved residue(s) required for the propagation of feature annotation.</text>
</comment>
<feature type="coiled-coil region" evidence="8">
    <location>
        <begin position="220"/>
        <end position="296"/>
    </location>
</feature>
<evidence type="ECO:0000313" key="12">
    <source>
        <dbReference type="EMBL" id="KHD09741.1"/>
    </source>
</evidence>
<feature type="transmembrane region" description="Helical" evidence="7">
    <location>
        <begin position="783"/>
        <end position="800"/>
    </location>
</feature>
<dbReference type="AlphaFoldDB" id="A0A0A6RT68"/>
<dbReference type="Pfam" id="PF00924">
    <property type="entry name" value="MS_channel_2nd"/>
    <property type="match status" value="1"/>
</dbReference>
<sequence length="1154" mass="132468">MYLFKPLLYSLIICVSLVGLPVNAETTDSVITPQWIEKLQRAITEAQTALEKESLALPTEEQALGDKIDSLQTVKQITPKMLEQAANQWQAANQKVEERRVELQTHLDKLTALKTEKDIALQQQAVELEQQYIDLLKKQYQLAIKRNVFAIKWHTQLQILPQLRLIKEREQAIADGKTALARRQKTLEKIEEELPNQIISLDAMTFDYLTKLFEEVILYKDTAEVDVNNLLLERQNAETLLDKLRQSINKQEVALEKWRQTPPVAPEQQPIHDKKVAEQEARLEVQKKKLKLDQQDIDLIGQRLEQAKEWLELGRTWIEKLQVIYPKRQKQAFEQKMQQEQQGYMHRAAELRLQLNRIPEENAAQRELLSIQIQEANEQAQQVERQSELDQKPLQIAQWEKTAQTLQESQEISRHQLNNLAIWIEELNVSLQELQASQDLLLAKKSVLVKQQQLVEKRARSFSDTSLEYNQQAQQILAKFQTTQQQELEQIHQLQEKGQQVLTLLETVYKEKRHLALSKPRQLPTNTAEWQSLLGEIATLPIFLLRQLQFTGQGLIQAFQQTQLQRWGIIGIIILIWLGLVIGSHIWFNRILNILSNSKIQRFVGHLLPALHLWRLNILSITVISIFLLLLWLTQPAPLSFTVTLTLLLTWLVCKLLINLSWLSLAAPEAKIQNHKLYRQLRRVILIIGSLTVITVLMHIENQAYADRLSLTIRDLGDSLFMILLSLTVLPLWQIRRLILTTLSENLTGDWRLINHLITLIVPAILIISILGLVGYINLGWTVVQQFSLFLAALIVWMIARRITYDLINWWKNSVKEDNRLYELWQEDIIPLVQKLLGIVLLALAVVFYFWITGGLVDAAVKDDIAQFLSFSLITLGNGNQITVGSVLLSVFIIWFVFWLGSWFRGVSHRWVYLKIKDVGLRNSLSVFTQYGVIIIGLLIALKAIGIDPTALAVFAGALGVGVGFGLQNIVNNFVSGILLLVGRHIRVGDLVTIGSFENLTVKEINWINTRFDQFGIKVVIPNSDILGSKIKNFTLPDDKNLVWFWPSIYIDPQIPPEKVEKILTEALTGIEGLVDIWVLMAGLKPSGVMEYWPCFTCTYPDRWGVQERVWHRIWTHLKQAGIEPAVPSQEIRMFDGTQGQTMHSGTPHVPPMA</sequence>
<dbReference type="InterPro" id="IPR006685">
    <property type="entry name" value="MscS_channel_2nd"/>
</dbReference>
<feature type="transmembrane region" description="Helical" evidence="7">
    <location>
        <begin position="757"/>
        <end position="777"/>
    </location>
</feature>
<keyword evidence="7" id="KW-0407">Ion channel</keyword>
<dbReference type="SUPFAM" id="SSF82861">
    <property type="entry name" value="Mechanosensitive channel protein MscS (YggB), transmembrane region"/>
    <property type="match status" value="1"/>
</dbReference>
<feature type="transmembrane region" description="Helical" evidence="7">
    <location>
        <begin position="613"/>
        <end position="633"/>
    </location>
</feature>
<evidence type="ECO:0000259" key="11">
    <source>
        <dbReference type="Pfam" id="PF21088"/>
    </source>
</evidence>
<comment type="similarity">
    <text evidence="2 7">Belongs to the MscS (TC 1.A.23) family.</text>
</comment>
<dbReference type="Gene3D" id="2.30.30.60">
    <property type="match status" value="1"/>
</dbReference>
<reference evidence="12 13" key="1">
    <citation type="journal article" date="2016" name="Front. Microbiol.">
        <title>Single-Cell (Meta-)Genomics of a Dimorphic Candidatus Thiomargarita nelsonii Reveals Genomic Plasticity.</title>
        <authorList>
            <person name="Flood B.E."/>
            <person name="Fliss P."/>
            <person name="Jones D.S."/>
            <person name="Dick G.J."/>
            <person name="Jain S."/>
            <person name="Kaster A.K."/>
            <person name="Winkel M."/>
            <person name="Mussmann M."/>
            <person name="Bailey J."/>
        </authorList>
    </citation>
    <scope>NUCLEOTIDE SEQUENCE [LARGE SCALE GENOMIC DNA]</scope>
    <source>
        <strain evidence="12">Hydrate Ridge</strain>
    </source>
</reference>
<comment type="caution">
    <text evidence="12">The sequence shown here is derived from an EMBL/GenBank/DDBJ whole genome shotgun (WGS) entry which is preliminary data.</text>
</comment>
<keyword evidence="7" id="KW-0813">Transport</keyword>
<dbReference type="InterPro" id="IPR023408">
    <property type="entry name" value="MscS_beta-dom_sf"/>
</dbReference>
<keyword evidence="13" id="KW-1185">Reference proteome</keyword>
<comment type="subunit">
    <text evidence="7">Homoheptamer.</text>
</comment>
<dbReference type="PANTHER" id="PTHR30221">
    <property type="entry name" value="SMALL-CONDUCTANCE MECHANOSENSITIVE CHANNEL"/>
    <property type="match status" value="1"/>
</dbReference>
<dbReference type="GO" id="GO:0005886">
    <property type="term" value="C:plasma membrane"/>
    <property type="evidence" value="ECO:0007669"/>
    <property type="project" value="UniProtKB-SubCell"/>
</dbReference>
<dbReference type="Pfam" id="PF21088">
    <property type="entry name" value="MS_channel_1st"/>
    <property type="match status" value="1"/>
</dbReference>
<name>A0A0A6RT68_9GAMM</name>
<accession>A0A0A6RT68</accession>
<dbReference type="EMBL" id="JSZA02000101">
    <property type="protein sequence ID" value="KHD09741.1"/>
    <property type="molecule type" value="Genomic_DNA"/>
</dbReference>
<dbReference type="Proteomes" id="UP000030428">
    <property type="component" value="Unassembled WGS sequence"/>
</dbReference>
<dbReference type="InterPro" id="IPR045275">
    <property type="entry name" value="MscS_archaea/bacteria_type"/>
</dbReference>
<evidence type="ECO:0000256" key="6">
    <source>
        <dbReference type="ARBA" id="ARBA00023136"/>
    </source>
</evidence>
<feature type="transmembrane region" description="Helical" evidence="7">
    <location>
        <begin position="925"/>
        <end position="945"/>
    </location>
</feature>
<evidence type="ECO:0000259" key="10">
    <source>
        <dbReference type="Pfam" id="PF00924"/>
    </source>
</evidence>
<feature type="transmembrane region" description="Helical" evidence="7">
    <location>
        <begin position="836"/>
        <end position="861"/>
    </location>
</feature>
<dbReference type="GO" id="GO:0008381">
    <property type="term" value="F:mechanosensitive monoatomic ion channel activity"/>
    <property type="evidence" value="ECO:0007669"/>
    <property type="project" value="InterPro"/>
</dbReference>
<feature type="transmembrane region" description="Helical" evidence="7">
    <location>
        <begin position="684"/>
        <end position="700"/>
    </location>
</feature>
<gene>
    <name evidence="12" type="ORF">PN36_22065</name>
</gene>
<keyword evidence="4 7" id="KW-0812">Transmembrane</keyword>
<proteinExistence type="inferred from homology"/>
<evidence type="ECO:0000256" key="2">
    <source>
        <dbReference type="ARBA" id="ARBA00008017"/>
    </source>
</evidence>
<feature type="domain" description="Mechanosensitive ion channel transmembrane helices 2/3" evidence="11">
    <location>
        <begin position="931"/>
        <end position="968"/>
    </location>
</feature>
<dbReference type="PANTHER" id="PTHR30221:SF1">
    <property type="entry name" value="SMALL-CONDUCTANCE MECHANOSENSITIVE CHANNEL"/>
    <property type="match status" value="1"/>
</dbReference>
<organism evidence="12 13">
    <name type="scientific">Candidatus Thiomargarita nelsonii</name>
    <dbReference type="NCBI Taxonomy" id="1003181"/>
    <lineage>
        <taxon>Bacteria</taxon>
        <taxon>Pseudomonadati</taxon>
        <taxon>Pseudomonadota</taxon>
        <taxon>Gammaproteobacteria</taxon>
        <taxon>Thiotrichales</taxon>
        <taxon>Thiotrichaceae</taxon>
        <taxon>Thiomargarita</taxon>
    </lineage>
</organism>
<keyword evidence="6 7" id="KW-0472">Membrane</keyword>
<keyword evidence="7" id="KW-0997">Cell inner membrane</keyword>
<keyword evidence="9" id="KW-0732">Signal</keyword>
<keyword evidence="3" id="KW-1003">Cell membrane</keyword>
<feature type="signal peptide" evidence="9">
    <location>
        <begin position="1"/>
        <end position="24"/>
    </location>
</feature>
<evidence type="ECO:0000313" key="13">
    <source>
        <dbReference type="Proteomes" id="UP000030428"/>
    </source>
</evidence>
<dbReference type="InterPro" id="IPR049142">
    <property type="entry name" value="MS_channel_1st"/>
</dbReference>
<comment type="function">
    <text evidence="7">Mechanosensitive channel that participates in the regulation of osmotic pressure changes within the cell, opening in response to stretch forces in the membrane lipid bilayer, without the need for other proteins. Contributes to normal resistance to hypoosmotic shock. Forms an ion channel of 1.0 nanosiemens conductance with a slight preference for anions.</text>
</comment>
<dbReference type="InterPro" id="IPR010920">
    <property type="entry name" value="LSM_dom_sf"/>
</dbReference>
<dbReference type="InterPro" id="IPR011066">
    <property type="entry name" value="MscS_channel_C_sf"/>
</dbReference>
<feature type="transmembrane region" description="Helical" evidence="7">
    <location>
        <begin position="567"/>
        <end position="592"/>
    </location>
</feature>
<evidence type="ECO:0000256" key="7">
    <source>
        <dbReference type="RuleBase" id="RU369025"/>
    </source>
</evidence>
<keyword evidence="7" id="KW-0406">Ion transport</keyword>
<dbReference type="InterPro" id="IPR011014">
    <property type="entry name" value="MscS_channel_TM-2"/>
</dbReference>
<feature type="transmembrane region" description="Helical" evidence="7">
    <location>
        <begin position="720"/>
        <end position="736"/>
    </location>
</feature>